<dbReference type="AlphaFoldDB" id="A0A9D1UKN1"/>
<gene>
    <name evidence="3" type="ORF">H9870_00400</name>
</gene>
<sequence length="298" mass="32092">MNTHRNAGAHRRPARLRNSKIARGVLSLLTAASVGLGITVAAQPAAAAPNGNVVVVGDSYAANPDQYYNTFRDVDGFVPDNYPRTAGCLHAPNSWPQQLNKRHGVPVNDWSCSGLTSKRAIGRIDAAARAGDIHTGTRTVVLNWGMNNYGPNGTDNGADIFNPGDVRARYLAETRTAINKVRTYAPNAKIVMAGQMSITSNGLFCFLNVVPNLPAGLPVPVLSDVERWVRSMQSEAATRNGVNFVDLKSETANRGTCAPDNERFVSGIIDTTTPNYNMIIHPNLKGSNWVADRISRAL</sequence>
<dbReference type="InterPro" id="IPR036514">
    <property type="entry name" value="SGNH_hydro_sf"/>
</dbReference>
<evidence type="ECO:0000256" key="1">
    <source>
        <dbReference type="SAM" id="SignalP"/>
    </source>
</evidence>
<keyword evidence="1" id="KW-0732">Signal</keyword>
<protein>
    <submittedName>
        <fullName evidence="3">Esterase</fullName>
    </submittedName>
</protein>
<dbReference type="SUPFAM" id="SSF52266">
    <property type="entry name" value="SGNH hydrolase"/>
    <property type="match status" value="1"/>
</dbReference>
<feature type="chain" id="PRO_5038624998" evidence="1">
    <location>
        <begin position="48"/>
        <end position="298"/>
    </location>
</feature>
<dbReference type="Proteomes" id="UP000824190">
    <property type="component" value="Unassembled WGS sequence"/>
</dbReference>
<feature type="domain" description="SGNH hydrolase-type esterase" evidence="2">
    <location>
        <begin position="56"/>
        <end position="286"/>
    </location>
</feature>
<dbReference type="Pfam" id="PF13472">
    <property type="entry name" value="Lipase_GDSL_2"/>
    <property type="match status" value="1"/>
</dbReference>
<proteinExistence type="predicted"/>
<reference evidence="3" key="1">
    <citation type="journal article" date="2021" name="PeerJ">
        <title>Extensive microbial diversity within the chicken gut microbiome revealed by metagenomics and culture.</title>
        <authorList>
            <person name="Gilroy R."/>
            <person name="Ravi A."/>
            <person name="Getino M."/>
            <person name="Pursley I."/>
            <person name="Horton D.L."/>
            <person name="Alikhan N.F."/>
            <person name="Baker D."/>
            <person name="Gharbi K."/>
            <person name="Hall N."/>
            <person name="Watson M."/>
            <person name="Adriaenssens E.M."/>
            <person name="Foster-Nyarko E."/>
            <person name="Jarju S."/>
            <person name="Secka A."/>
            <person name="Antonio M."/>
            <person name="Oren A."/>
            <person name="Chaudhuri R.R."/>
            <person name="La Ragione R."/>
            <person name="Hildebrand F."/>
            <person name="Pallen M.J."/>
        </authorList>
    </citation>
    <scope>NUCLEOTIDE SEQUENCE</scope>
    <source>
        <strain evidence="3">CHK32-1732</strain>
    </source>
</reference>
<evidence type="ECO:0000313" key="4">
    <source>
        <dbReference type="Proteomes" id="UP000824190"/>
    </source>
</evidence>
<name>A0A9D1UKN1_9CORY</name>
<feature type="signal peptide" evidence="1">
    <location>
        <begin position="1"/>
        <end position="47"/>
    </location>
</feature>
<reference evidence="3" key="2">
    <citation type="submission" date="2021-04" db="EMBL/GenBank/DDBJ databases">
        <authorList>
            <person name="Gilroy R."/>
        </authorList>
    </citation>
    <scope>NUCLEOTIDE SEQUENCE</scope>
    <source>
        <strain evidence="3">CHK32-1732</strain>
    </source>
</reference>
<organism evidence="3 4">
    <name type="scientific">Candidatus Corynebacterium avicola</name>
    <dbReference type="NCBI Taxonomy" id="2838527"/>
    <lineage>
        <taxon>Bacteria</taxon>
        <taxon>Bacillati</taxon>
        <taxon>Actinomycetota</taxon>
        <taxon>Actinomycetes</taxon>
        <taxon>Mycobacteriales</taxon>
        <taxon>Corynebacteriaceae</taxon>
        <taxon>Corynebacterium</taxon>
    </lineage>
</organism>
<comment type="caution">
    <text evidence="3">The sequence shown here is derived from an EMBL/GenBank/DDBJ whole genome shotgun (WGS) entry which is preliminary data.</text>
</comment>
<dbReference type="InterPro" id="IPR013830">
    <property type="entry name" value="SGNH_hydro"/>
</dbReference>
<accession>A0A9D1UKN1</accession>
<evidence type="ECO:0000313" key="3">
    <source>
        <dbReference type="EMBL" id="HIW90121.1"/>
    </source>
</evidence>
<dbReference type="Gene3D" id="3.40.50.1110">
    <property type="entry name" value="SGNH hydrolase"/>
    <property type="match status" value="1"/>
</dbReference>
<dbReference type="EMBL" id="DXGC01000005">
    <property type="protein sequence ID" value="HIW90121.1"/>
    <property type="molecule type" value="Genomic_DNA"/>
</dbReference>
<evidence type="ECO:0000259" key="2">
    <source>
        <dbReference type="Pfam" id="PF13472"/>
    </source>
</evidence>